<name>V2Y753_9FIRM</name>
<dbReference type="InterPro" id="IPR046358">
    <property type="entry name" value="Flagellin_C"/>
</dbReference>
<dbReference type="InterPro" id="IPR042187">
    <property type="entry name" value="Flagellin_C_sub2"/>
</dbReference>
<dbReference type="EMBL" id="ACIL03000007">
    <property type="protein sequence ID" value="ESL03922.1"/>
    <property type="molecule type" value="Genomic_DNA"/>
</dbReference>
<dbReference type="GO" id="GO:0009288">
    <property type="term" value="C:bacterial-type flagellum"/>
    <property type="evidence" value="ECO:0007669"/>
    <property type="project" value="UniProtKB-SubCell"/>
</dbReference>
<feature type="coiled-coil region" evidence="5">
    <location>
        <begin position="73"/>
        <end position="127"/>
    </location>
</feature>
<proteinExistence type="inferred from homology"/>
<evidence type="ECO:0000259" key="6">
    <source>
        <dbReference type="Pfam" id="PF00669"/>
    </source>
</evidence>
<dbReference type="STRING" id="592026.GCWU0000282_001090"/>
<comment type="caution">
    <text evidence="8">The sequence shown here is derived from an EMBL/GenBank/DDBJ whole genome shotgun (WGS) entry which is preliminary data.</text>
</comment>
<dbReference type="RefSeq" id="WP_023353971.1">
    <property type="nucleotide sequence ID" value="NZ_KI535367.1"/>
</dbReference>
<dbReference type="Gene3D" id="6.10.10.10">
    <property type="entry name" value="Flagellar export chaperone, C-terminal domain"/>
    <property type="match status" value="1"/>
</dbReference>
<keyword evidence="4" id="KW-0964">Secreted</keyword>
<dbReference type="SUPFAM" id="SSF64518">
    <property type="entry name" value="Phase 1 flagellin"/>
    <property type="match status" value="1"/>
</dbReference>
<dbReference type="InterPro" id="IPR001492">
    <property type="entry name" value="Flagellin"/>
</dbReference>
<keyword evidence="3 4" id="KW-0975">Bacterial flagellum</keyword>
<evidence type="ECO:0000313" key="9">
    <source>
        <dbReference type="Proteomes" id="UP000018227"/>
    </source>
</evidence>
<evidence type="ECO:0000256" key="1">
    <source>
        <dbReference type="ARBA" id="ARBA00005709"/>
    </source>
</evidence>
<dbReference type="Proteomes" id="UP000018227">
    <property type="component" value="Unassembled WGS sequence"/>
</dbReference>
<evidence type="ECO:0000256" key="4">
    <source>
        <dbReference type="RuleBase" id="RU362073"/>
    </source>
</evidence>
<reference evidence="8 9" key="1">
    <citation type="submission" date="2013-06" db="EMBL/GenBank/DDBJ databases">
        <authorList>
            <person name="Weinstock G."/>
            <person name="Sodergren E."/>
            <person name="Clifton S."/>
            <person name="Fulton L."/>
            <person name="Fulton B."/>
            <person name="Courtney L."/>
            <person name="Fronick C."/>
            <person name="Harrison M."/>
            <person name="Strong C."/>
            <person name="Farmer C."/>
            <person name="Delahaunty K."/>
            <person name="Markovic C."/>
            <person name="Hall O."/>
            <person name="Minx P."/>
            <person name="Tomlinson C."/>
            <person name="Mitreva M."/>
            <person name="Nelson J."/>
            <person name="Hou S."/>
            <person name="Wollam A."/>
            <person name="Pepin K.H."/>
            <person name="Johnson M."/>
            <person name="Bhonagiri V."/>
            <person name="Nash W.E."/>
            <person name="Warren W."/>
            <person name="Chinwalla A."/>
            <person name="Mardis E.R."/>
            <person name="Wilson R.K."/>
        </authorList>
    </citation>
    <scope>NUCLEOTIDE SEQUENCE [LARGE SCALE GENOMIC DNA]</scope>
    <source>
        <strain evidence="8 9">ATCC 51271</strain>
    </source>
</reference>
<dbReference type="AlphaFoldDB" id="V2Y753"/>
<dbReference type="PANTHER" id="PTHR42792">
    <property type="entry name" value="FLAGELLIN"/>
    <property type="match status" value="1"/>
</dbReference>
<dbReference type="GO" id="GO:0005576">
    <property type="term" value="C:extracellular region"/>
    <property type="evidence" value="ECO:0007669"/>
    <property type="project" value="UniProtKB-SubCell"/>
</dbReference>
<keyword evidence="5" id="KW-0175">Coiled coil</keyword>
<feature type="domain" description="Flagellin N-terminal" evidence="6">
    <location>
        <begin position="3"/>
        <end position="139"/>
    </location>
</feature>
<dbReference type="GO" id="GO:0005198">
    <property type="term" value="F:structural molecule activity"/>
    <property type="evidence" value="ECO:0007669"/>
    <property type="project" value="UniProtKB-UniRule"/>
</dbReference>
<evidence type="ECO:0000313" key="8">
    <source>
        <dbReference type="EMBL" id="ESL03922.1"/>
    </source>
</evidence>
<dbReference type="Pfam" id="PF00700">
    <property type="entry name" value="Flagellin_C"/>
    <property type="match status" value="1"/>
</dbReference>
<evidence type="ECO:0000256" key="5">
    <source>
        <dbReference type="SAM" id="Coils"/>
    </source>
</evidence>
<dbReference type="OrthoDB" id="9796789at2"/>
<dbReference type="PANTHER" id="PTHR42792:SF2">
    <property type="entry name" value="FLAGELLIN"/>
    <property type="match status" value="1"/>
</dbReference>
<gene>
    <name evidence="8" type="ORF">GCWU0000282_001090</name>
</gene>
<accession>V2Y753</accession>
<evidence type="ECO:0000259" key="7">
    <source>
        <dbReference type="Pfam" id="PF00700"/>
    </source>
</evidence>
<organism evidence="8 9">
    <name type="scientific">Catonella morbi ATCC 51271</name>
    <dbReference type="NCBI Taxonomy" id="592026"/>
    <lineage>
        <taxon>Bacteria</taxon>
        <taxon>Bacillati</taxon>
        <taxon>Bacillota</taxon>
        <taxon>Clostridia</taxon>
        <taxon>Lachnospirales</taxon>
        <taxon>Lachnospiraceae</taxon>
        <taxon>Catonella</taxon>
    </lineage>
</organism>
<comment type="similarity">
    <text evidence="1 4">Belongs to the bacterial flagellin family.</text>
</comment>
<dbReference type="Gene3D" id="1.20.1330.10">
    <property type="entry name" value="f41 fragment of flagellin, N-terminal domain"/>
    <property type="match status" value="2"/>
</dbReference>
<dbReference type="eggNOG" id="COG1344">
    <property type="taxonomic scope" value="Bacteria"/>
</dbReference>
<dbReference type="PRINTS" id="PR00207">
    <property type="entry name" value="FLAGELLIN"/>
</dbReference>
<dbReference type="InterPro" id="IPR001029">
    <property type="entry name" value="Flagellin_N"/>
</dbReference>
<evidence type="ECO:0000256" key="2">
    <source>
        <dbReference type="ARBA" id="ARBA00020110"/>
    </source>
</evidence>
<dbReference type="Pfam" id="PF00669">
    <property type="entry name" value="Flagellin_N"/>
    <property type="match status" value="1"/>
</dbReference>
<keyword evidence="8" id="KW-0969">Cilium</keyword>
<dbReference type="HOGENOM" id="CLU_011142_3_2_9"/>
<evidence type="ECO:0000256" key="3">
    <source>
        <dbReference type="ARBA" id="ARBA00023143"/>
    </source>
</evidence>
<comment type="function">
    <text evidence="4">Flagellin is the subunit protein which polymerizes to form the filaments of bacterial flagella.</text>
</comment>
<comment type="subcellular location">
    <subcellularLocation>
        <location evidence="4">Secreted</location>
    </subcellularLocation>
    <subcellularLocation>
        <location evidence="4">Bacterial flagellum</location>
    </subcellularLocation>
</comment>
<keyword evidence="8" id="KW-0282">Flagellum</keyword>
<protein>
    <recommendedName>
        <fullName evidence="2 4">Flagellin</fullName>
    </recommendedName>
</protein>
<keyword evidence="9" id="KW-1185">Reference proteome</keyword>
<sequence>MRINNNISALRANTNLSRVEKRLDKSTRRLSSGYKINSASDDAAGFSISRKMRTQIKSLERASQNAADGISVMQTAEGALNEVSAMLNRMKELAVQSANDTYSGDDRDAIQQEMDQLLAEINRISTDTGFNEKKLLNGEANRRSVTQNDGVSVVRSSESVPNGKYKLTVNEDPKKAVYTGGSVSSSDFNEDSTLQGRVIINGEVININPGDTAETVLNKIRLGAERAGLSLAGNGGGPDADGEELYGGYTAGPLEEGAELLFVSKAYGSKAKIDIKIEGTASKLKDGTTYTAEENADRLAAALNLPRKMEPDEVKKGSDAKVTLDEGFEKTATVSTDGDKVLVKDKGGFELELKVKDYTTENDKAGEVDLTVFDAGYMTLQVGANTGESFDVSIGRIDSETLGLKGINIRTNSEAEKAIAMIDNAITRLSAERAKLGAYQNRLEHTILSVDETTEDMTSAFSRIMDTDMAEEMTEFTQQKVLSQAGTSVLAQANERPNTILTLLQS</sequence>
<keyword evidence="8" id="KW-0966">Cell projection</keyword>
<feature type="domain" description="Flagellin C-terminal" evidence="7">
    <location>
        <begin position="419"/>
        <end position="504"/>
    </location>
</feature>